<protein>
    <recommendedName>
        <fullName evidence="4">DUF4381 domain-containing protein</fullName>
    </recommendedName>
</protein>
<keyword evidence="3" id="KW-1185">Reference proteome</keyword>
<evidence type="ECO:0000313" key="2">
    <source>
        <dbReference type="EMBL" id="QKE27970.1"/>
    </source>
</evidence>
<evidence type="ECO:0000313" key="3">
    <source>
        <dbReference type="Proteomes" id="UP000503483"/>
    </source>
</evidence>
<gene>
    <name evidence="2" type="ORF">AACT_0776</name>
</gene>
<keyword evidence="1" id="KW-1133">Transmembrane helix</keyword>
<keyword evidence="1" id="KW-0812">Transmembrane</keyword>
<dbReference type="EMBL" id="CP042652">
    <property type="protein sequence ID" value="QKE27970.1"/>
    <property type="molecule type" value="Genomic_DNA"/>
</dbReference>
<feature type="transmembrane region" description="Helical" evidence="1">
    <location>
        <begin position="23"/>
        <end position="48"/>
    </location>
</feature>
<dbReference type="AlphaFoldDB" id="A0A6M8EBY1"/>
<dbReference type="KEGG" id="paco:AACT_0776"/>
<keyword evidence="1" id="KW-0472">Membrane</keyword>
<accession>A0A6M8EBY1</accession>
<evidence type="ECO:0008006" key="4">
    <source>
        <dbReference type="Google" id="ProtNLM"/>
    </source>
</evidence>
<name>A0A6M8EBY1_9BACT</name>
<reference evidence="2 3" key="1">
    <citation type="submission" date="2019-08" db="EMBL/GenBank/DDBJ databases">
        <title>Complete genome sequence of Arcobacter acticola.</title>
        <authorList>
            <person name="Miller W."/>
        </authorList>
    </citation>
    <scope>NUCLEOTIDE SEQUENCE [LARGE SCALE GENOMIC DNA]</scope>
    <source>
        <strain evidence="2 3">KCTC 52212</strain>
    </source>
</reference>
<proteinExistence type="predicted"/>
<dbReference type="Proteomes" id="UP000503483">
    <property type="component" value="Chromosome"/>
</dbReference>
<dbReference type="RefSeq" id="WP_172125149.1">
    <property type="nucleotide sequence ID" value="NZ_CP042652.1"/>
</dbReference>
<evidence type="ECO:0000256" key="1">
    <source>
        <dbReference type="SAM" id="Phobius"/>
    </source>
</evidence>
<sequence>MNEDVLSKLHDIKELEKIPDYSIFIFSILIFLGIILVLTSIFLFIKYLKNKKTNDRKTYYNILKNIDFSDSKKAAYTITKYSRLLASNDREKKLANELIEDLEFFKYKKDVKNIDKMSKAKFLTFMEILDV</sequence>
<organism evidence="2 3">
    <name type="scientific">Arcobacter acticola</name>
    <dbReference type="NCBI Taxonomy" id="1849015"/>
    <lineage>
        <taxon>Bacteria</taxon>
        <taxon>Pseudomonadati</taxon>
        <taxon>Campylobacterota</taxon>
        <taxon>Epsilonproteobacteria</taxon>
        <taxon>Campylobacterales</taxon>
        <taxon>Arcobacteraceae</taxon>
        <taxon>Arcobacter</taxon>
    </lineage>
</organism>